<dbReference type="PANTHER" id="PTHR31170:SF18">
    <property type="entry name" value="(WILD MALAYSIAN BANANA) HYPOTHETICAL PROTEIN"/>
    <property type="match status" value="1"/>
</dbReference>
<dbReference type="Proteomes" id="UP000026962">
    <property type="component" value="Chromosome 4"/>
</dbReference>
<dbReference type="HOGENOM" id="CLU_156173_0_0_1"/>
<dbReference type="InterPro" id="IPR004158">
    <property type="entry name" value="DUF247_pln"/>
</dbReference>
<dbReference type="EnsemblPlants" id="OPUNC04G13450.1">
    <property type="protein sequence ID" value="OPUNC04G13450.1"/>
    <property type="gene ID" value="OPUNC04G13450"/>
</dbReference>
<reference evidence="1" key="1">
    <citation type="submission" date="2015-04" db="UniProtKB">
        <authorList>
            <consortium name="EnsemblPlants"/>
        </authorList>
    </citation>
    <scope>IDENTIFICATION</scope>
</reference>
<keyword evidence="2" id="KW-1185">Reference proteome</keyword>
<name>A0A0E0KRQ2_ORYPU</name>
<dbReference type="STRING" id="4537.A0A0E0KRQ2"/>
<evidence type="ECO:0000313" key="2">
    <source>
        <dbReference type="Proteomes" id="UP000026962"/>
    </source>
</evidence>
<dbReference type="AlphaFoldDB" id="A0A0E0KRQ2"/>
<accession>A0A0E0KRQ2</accession>
<dbReference type="Gramene" id="OPUNC04G13450.1">
    <property type="protein sequence ID" value="OPUNC04G13450.1"/>
    <property type="gene ID" value="OPUNC04G13450"/>
</dbReference>
<reference evidence="1" key="2">
    <citation type="submission" date="2018-05" db="EMBL/GenBank/DDBJ databases">
        <title>OpunRS2 (Oryza punctata Reference Sequence Version 2).</title>
        <authorList>
            <person name="Zhang J."/>
            <person name="Kudrna D."/>
            <person name="Lee S."/>
            <person name="Talag J."/>
            <person name="Welchert J."/>
            <person name="Wing R.A."/>
        </authorList>
    </citation>
    <scope>NUCLEOTIDE SEQUENCE [LARGE SCALE GENOMIC DNA]</scope>
</reference>
<protein>
    <submittedName>
        <fullName evidence="1">Uncharacterized protein</fullName>
    </submittedName>
</protein>
<sequence>MHDGNEVLLGRDVGLIAPVHMAHGSSLVLQRRGVFVHGLGNHYEVADLFANLCKDTVFDFNEADENYLRPVCQALERRFRSRPRRWMASLKQKHFLNPWLAAGLVVATVRLVCTVIQTVYSVLSYIKAGNSWAC</sequence>
<proteinExistence type="predicted"/>
<evidence type="ECO:0000313" key="1">
    <source>
        <dbReference type="EnsemblPlants" id="OPUNC04G13450.1"/>
    </source>
</evidence>
<dbReference type="OMA" id="ANLCKDT"/>
<dbReference type="Pfam" id="PF03140">
    <property type="entry name" value="DUF247"/>
    <property type="match status" value="1"/>
</dbReference>
<organism evidence="1">
    <name type="scientific">Oryza punctata</name>
    <name type="common">Red rice</name>
    <dbReference type="NCBI Taxonomy" id="4537"/>
    <lineage>
        <taxon>Eukaryota</taxon>
        <taxon>Viridiplantae</taxon>
        <taxon>Streptophyta</taxon>
        <taxon>Embryophyta</taxon>
        <taxon>Tracheophyta</taxon>
        <taxon>Spermatophyta</taxon>
        <taxon>Magnoliopsida</taxon>
        <taxon>Liliopsida</taxon>
        <taxon>Poales</taxon>
        <taxon>Poaceae</taxon>
        <taxon>BOP clade</taxon>
        <taxon>Oryzoideae</taxon>
        <taxon>Oryzeae</taxon>
        <taxon>Oryzinae</taxon>
        <taxon>Oryza</taxon>
    </lineage>
</organism>
<dbReference type="PANTHER" id="PTHR31170">
    <property type="entry name" value="BNAC04G53230D PROTEIN"/>
    <property type="match status" value="1"/>
</dbReference>